<dbReference type="EMBL" id="BSOU01000002">
    <property type="protein sequence ID" value="GLR74101.1"/>
    <property type="molecule type" value="Genomic_DNA"/>
</dbReference>
<reference evidence="3" key="1">
    <citation type="journal article" date="2019" name="Int. J. Syst. Evol. Microbiol.">
        <title>The Global Catalogue of Microorganisms (GCM) 10K type strain sequencing project: providing services to taxonomists for standard genome sequencing and annotation.</title>
        <authorList>
            <consortium name="The Broad Institute Genomics Platform"/>
            <consortium name="The Broad Institute Genome Sequencing Center for Infectious Disease"/>
            <person name="Wu L."/>
            <person name="Ma J."/>
        </authorList>
    </citation>
    <scope>NUCLEOTIDE SEQUENCE [LARGE SCALE GENOMIC DNA]</scope>
    <source>
        <strain evidence="3">NBRC 105001</strain>
    </source>
</reference>
<comment type="caution">
    <text evidence="2">The sequence shown here is derived from an EMBL/GenBank/DDBJ whole genome shotgun (WGS) entry which is preliminary data.</text>
</comment>
<feature type="transmembrane region" description="Helical" evidence="1">
    <location>
        <begin position="51"/>
        <end position="72"/>
    </location>
</feature>
<accession>A0ABQ6AH24</accession>
<organism evidence="2 3">
    <name type="scientific">Aliivibrio sifiae</name>
    <dbReference type="NCBI Taxonomy" id="566293"/>
    <lineage>
        <taxon>Bacteria</taxon>
        <taxon>Pseudomonadati</taxon>
        <taxon>Pseudomonadota</taxon>
        <taxon>Gammaproteobacteria</taxon>
        <taxon>Vibrionales</taxon>
        <taxon>Vibrionaceae</taxon>
        <taxon>Aliivibrio</taxon>
    </lineage>
</organism>
<gene>
    <name evidence="2" type="ORF">GCM10007855_09750</name>
</gene>
<evidence type="ECO:0000313" key="2">
    <source>
        <dbReference type="EMBL" id="GLR74101.1"/>
    </source>
</evidence>
<name>A0ABQ6AH24_9GAMM</name>
<dbReference type="Proteomes" id="UP001156660">
    <property type="component" value="Unassembled WGS sequence"/>
</dbReference>
<sequence>MPIHNSTFDLALHDWKDPLEQVSALSEEQNVSLVTPMIGEKLNITKLQKPLLGGVKCIFFYINCLIIFYINYGLNR</sequence>
<evidence type="ECO:0000313" key="3">
    <source>
        <dbReference type="Proteomes" id="UP001156660"/>
    </source>
</evidence>
<keyword evidence="1" id="KW-1133">Transmembrane helix</keyword>
<protein>
    <submittedName>
        <fullName evidence="2">Uncharacterized protein</fullName>
    </submittedName>
</protein>
<evidence type="ECO:0000256" key="1">
    <source>
        <dbReference type="SAM" id="Phobius"/>
    </source>
</evidence>
<proteinExistence type="predicted"/>
<keyword evidence="1" id="KW-0472">Membrane</keyword>
<keyword evidence="3" id="KW-1185">Reference proteome</keyword>
<dbReference type="RefSeq" id="WP_245922104.1">
    <property type="nucleotide sequence ID" value="NZ_BSOU01000002.1"/>
</dbReference>
<keyword evidence="1" id="KW-0812">Transmembrane</keyword>